<evidence type="ECO:0000256" key="1">
    <source>
        <dbReference type="ARBA" id="ARBA00000493"/>
    </source>
</evidence>
<evidence type="ECO:0000256" key="9">
    <source>
        <dbReference type="ARBA" id="ARBA00025769"/>
    </source>
</evidence>
<protein>
    <recommendedName>
        <fullName evidence="3">exodeoxyribonuclease III</fullName>
        <ecNumber evidence="3">3.1.11.2</ecNumber>
    </recommendedName>
</protein>
<keyword evidence="7" id="KW-0269">Exonuclease</keyword>
<keyword evidence="12" id="KW-1185">Reference proteome</keyword>
<evidence type="ECO:0000313" key="11">
    <source>
        <dbReference type="EMBL" id="CAJ1056072.1"/>
    </source>
</evidence>
<dbReference type="Proteomes" id="UP001178508">
    <property type="component" value="Chromosome 5"/>
</dbReference>
<feature type="domain" description="Exonuclease" evidence="10">
    <location>
        <begin position="8"/>
        <end position="186"/>
    </location>
</feature>
<evidence type="ECO:0000256" key="8">
    <source>
        <dbReference type="ARBA" id="ARBA00022842"/>
    </source>
</evidence>
<comment type="similarity">
    <text evidence="9">Belongs to the exonuclease superfamily. TREX family.</text>
</comment>
<dbReference type="PANTHER" id="PTHR13058:SF22">
    <property type="entry name" value="EXODEOXYRIBONUCLEASE III"/>
    <property type="match status" value="1"/>
</dbReference>
<dbReference type="GO" id="GO:0003676">
    <property type="term" value="F:nucleic acid binding"/>
    <property type="evidence" value="ECO:0007669"/>
    <property type="project" value="InterPro"/>
</dbReference>
<dbReference type="InterPro" id="IPR013520">
    <property type="entry name" value="Ribonucl_H"/>
</dbReference>
<accession>A0AAV1F613</accession>
<keyword evidence="6" id="KW-0378">Hydrolase</keyword>
<dbReference type="SUPFAM" id="SSF53098">
    <property type="entry name" value="Ribonuclease H-like"/>
    <property type="match status" value="1"/>
</dbReference>
<dbReference type="Gene3D" id="3.30.420.10">
    <property type="entry name" value="Ribonuclease H-like superfamily/Ribonuclease H"/>
    <property type="match status" value="1"/>
</dbReference>
<evidence type="ECO:0000313" key="12">
    <source>
        <dbReference type="Proteomes" id="UP001178508"/>
    </source>
</evidence>
<dbReference type="AlphaFoldDB" id="A0AAV1F613"/>
<dbReference type="InterPro" id="IPR036397">
    <property type="entry name" value="RNaseH_sf"/>
</dbReference>
<keyword evidence="4" id="KW-0540">Nuclease</keyword>
<organism evidence="11 12">
    <name type="scientific">Xyrichtys novacula</name>
    <name type="common">Pearly razorfish</name>
    <name type="synonym">Hemipteronotus novacula</name>
    <dbReference type="NCBI Taxonomy" id="13765"/>
    <lineage>
        <taxon>Eukaryota</taxon>
        <taxon>Metazoa</taxon>
        <taxon>Chordata</taxon>
        <taxon>Craniata</taxon>
        <taxon>Vertebrata</taxon>
        <taxon>Euteleostomi</taxon>
        <taxon>Actinopterygii</taxon>
        <taxon>Neopterygii</taxon>
        <taxon>Teleostei</taxon>
        <taxon>Neoteleostei</taxon>
        <taxon>Acanthomorphata</taxon>
        <taxon>Eupercaria</taxon>
        <taxon>Labriformes</taxon>
        <taxon>Labridae</taxon>
        <taxon>Xyrichtys</taxon>
    </lineage>
</organism>
<dbReference type="GO" id="GO:0005737">
    <property type="term" value="C:cytoplasm"/>
    <property type="evidence" value="ECO:0007669"/>
    <property type="project" value="TreeGrafter"/>
</dbReference>
<sequence length="195" mass="22009">MSVCGYKTIVFFDLETTGLDTRRCEITQLSAVCGERVFNVYILPEGQIDQETSYITGITVDDGVMYLKGERVETTPLAEALSSFIAFLRSFHLPVLLAAHNVNCFGARIFGRLLPQMSLQEEFLQVVSGYLDTLPLSRDLYPDLEKHRLKYLVIHFLGMPHEANNAVEDAKMLQELVNMWRPPGEAIQRSIIAPV</sequence>
<dbReference type="GO" id="GO:0008311">
    <property type="term" value="F:double-stranded DNA 3'-5' DNA exonuclease activity"/>
    <property type="evidence" value="ECO:0007669"/>
    <property type="project" value="UniProtKB-EC"/>
</dbReference>
<dbReference type="InterPro" id="IPR012337">
    <property type="entry name" value="RNaseH-like_sf"/>
</dbReference>
<proteinExistence type="inferred from homology"/>
<keyword evidence="8" id="KW-0460">Magnesium</keyword>
<dbReference type="SMART" id="SM00479">
    <property type="entry name" value="EXOIII"/>
    <property type="match status" value="1"/>
</dbReference>
<dbReference type="Pfam" id="PF00929">
    <property type="entry name" value="RNase_T"/>
    <property type="match status" value="1"/>
</dbReference>
<evidence type="ECO:0000256" key="7">
    <source>
        <dbReference type="ARBA" id="ARBA00022839"/>
    </source>
</evidence>
<keyword evidence="5" id="KW-0479">Metal-binding</keyword>
<evidence type="ECO:0000256" key="3">
    <source>
        <dbReference type="ARBA" id="ARBA00012115"/>
    </source>
</evidence>
<dbReference type="EMBL" id="OY660868">
    <property type="protein sequence ID" value="CAJ1056072.1"/>
    <property type="molecule type" value="Genomic_DNA"/>
</dbReference>
<reference evidence="11" key="1">
    <citation type="submission" date="2023-08" db="EMBL/GenBank/DDBJ databases">
        <authorList>
            <person name="Alioto T."/>
            <person name="Alioto T."/>
            <person name="Gomez Garrido J."/>
        </authorList>
    </citation>
    <scope>NUCLEOTIDE SEQUENCE</scope>
</reference>
<evidence type="ECO:0000256" key="6">
    <source>
        <dbReference type="ARBA" id="ARBA00022801"/>
    </source>
</evidence>
<comment type="cofactor">
    <cofactor evidence="2">
        <name>Mg(2+)</name>
        <dbReference type="ChEBI" id="CHEBI:18420"/>
    </cofactor>
</comment>
<dbReference type="GO" id="GO:0006308">
    <property type="term" value="P:DNA catabolic process"/>
    <property type="evidence" value="ECO:0007669"/>
    <property type="project" value="TreeGrafter"/>
</dbReference>
<dbReference type="GO" id="GO:0046872">
    <property type="term" value="F:metal ion binding"/>
    <property type="evidence" value="ECO:0007669"/>
    <property type="project" value="UniProtKB-KW"/>
</dbReference>
<gene>
    <name evidence="11" type="ORF">XNOV1_A043494</name>
</gene>
<dbReference type="InterPro" id="IPR040393">
    <property type="entry name" value="TREX1/2"/>
</dbReference>
<dbReference type="PANTHER" id="PTHR13058">
    <property type="entry name" value="THREE PRIME REPAIR EXONUCLEASE 1, 2"/>
    <property type="match status" value="1"/>
</dbReference>
<dbReference type="CDD" id="cd06127">
    <property type="entry name" value="DEDDh"/>
    <property type="match status" value="1"/>
</dbReference>
<evidence type="ECO:0000259" key="10">
    <source>
        <dbReference type="SMART" id="SM00479"/>
    </source>
</evidence>
<evidence type="ECO:0000256" key="2">
    <source>
        <dbReference type="ARBA" id="ARBA00001946"/>
    </source>
</evidence>
<name>A0AAV1F613_XYRNO</name>
<dbReference type="EC" id="3.1.11.2" evidence="3"/>
<evidence type="ECO:0000256" key="5">
    <source>
        <dbReference type="ARBA" id="ARBA00022723"/>
    </source>
</evidence>
<evidence type="ECO:0000256" key="4">
    <source>
        <dbReference type="ARBA" id="ARBA00022722"/>
    </source>
</evidence>
<comment type="catalytic activity">
    <reaction evidence="1">
        <text>Exonucleolytic cleavage in the 3'- to 5'-direction to yield nucleoside 5'-phosphates.</text>
        <dbReference type="EC" id="3.1.11.2"/>
    </reaction>
</comment>